<sequence>MVYRLLHVPLFREAAMPYRGDVKEYIHDHRAWIQDGKKLRGIKSHKAFIWPKDGRNGSRWGRMKDILQDKGPDIHIAISADKMDYMANRPSRSRWSDWTCLDNHDEAHDLAMSSAKYAPWTRSRALGGRNERLSYDFRTRRYGKHNRYTWTDVQWQPEPNRTRAYPEAFRSFAGDWYQDEHYIPLTRRRPH</sequence>
<reference evidence="1" key="1">
    <citation type="submission" date="2019-04" db="EMBL/GenBank/DDBJ databases">
        <title>Sequencing of skin fungus with MAO and IRED activity.</title>
        <authorList>
            <person name="Marsaioli A.J."/>
            <person name="Bonatto J.M.C."/>
            <person name="Reis Junior O."/>
        </authorList>
    </citation>
    <scope>NUCLEOTIDE SEQUENCE</scope>
    <source>
        <strain evidence="1">30M1</strain>
    </source>
</reference>
<protein>
    <submittedName>
        <fullName evidence="1">Uncharacterized protein</fullName>
    </submittedName>
</protein>
<dbReference type="Proteomes" id="UP000801428">
    <property type="component" value="Unassembled WGS sequence"/>
</dbReference>
<gene>
    <name evidence="1" type="ORF">E8E13_008780</name>
</gene>
<organism evidence="1 2">
    <name type="scientific">Curvularia kusanoi</name>
    <name type="common">Cochliobolus kusanoi</name>
    <dbReference type="NCBI Taxonomy" id="90978"/>
    <lineage>
        <taxon>Eukaryota</taxon>
        <taxon>Fungi</taxon>
        <taxon>Dikarya</taxon>
        <taxon>Ascomycota</taxon>
        <taxon>Pezizomycotina</taxon>
        <taxon>Dothideomycetes</taxon>
        <taxon>Pleosporomycetidae</taxon>
        <taxon>Pleosporales</taxon>
        <taxon>Pleosporineae</taxon>
        <taxon>Pleosporaceae</taxon>
        <taxon>Curvularia</taxon>
    </lineage>
</organism>
<dbReference type="AlphaFoldDB" id="A0A9P4TEK4"/>
<comment type="caution">
    <text evidence="1">The sequence shown here is derived from an EMBL/GenBank/DDBJ whole genome shotgun (WGS) entry which is preliminary data.</text>
</comment>
<evidence type="ECO:0000313" key="1">
    <source>
        <dbReference type="EMBL" id="KAF3002035.1"/>
    </source>
</evidence>
<evidence type="ECO:0000313" key="2">
    <source>
        <dbReference type="Proteomes" id="UP000801428"/>
    </source>
</evidence>
<dbReference type="EMBL" id="SWKU01000012">
    <property type="protein sequence ID" value="KAF3002035.1"/>
    <property type="molecule type" value="Genomic_DNA"/>
</dbReference>
<dbReference type="OrthoDB" id="5331170at2759"/>
<keyword evidence="2" id="KW-1185">Reference proteome</keyword>
<proteinExistence type="predicted"/>
<accession>A0A9P4TEK4</accession>
<name>A0A9P4TEK4_CURKU</name>